<keyword evidence="8" id="KW-0677">Repeat</keyword>
<dbReference type="CDD" id="cd11020">
    <property type="entry name" value="CuRO_1_CuNIR"/>
    <property type="match status" value="1"/>
</dbReference>
<evidence type="ECO:0000256" key="14">
    <source>
        <dbReference type="SAM" id="Phobius"/>
    </source>
</evidence>
<evidence type="ECO:0000256" key="1">
    <source>
        <dbReference type="ARBA" id="ARBA00001960"/>
    </source>
</evidence>
<feature type="domain" description="EfeO-type cupredoxin-like" evidence="16">
    <location>
        <begin position="462"/>
        <end position="525"/>
    </location>
</feature>
<evidence type="ECO:0000313" key="18">
    <source>
        <dbReference type="Proteomes" id="UP000321798"/>
    </source>
</evidence>
<feature type="transmembrane region" description="Helical" evidence="14">
    <location>
        <begin position="370"/>
        <end position="392"/>
    </location>
</feature>
<keyword evidence="18" id="KW-1185">Reference proteome</keyword>
<feature type="transmembrane region" description="Helical" evidence="14">
    <location>
        <begin position="346"/>
        <end position="364"/>
    </location>
</feature>
<dbReference type="PRINTS" id="PR00695">
    <property type="entry name" value="CUNO2RDTASE"/>
</dbReference>
<feature type="transmembrane region" description="Helical" evidence="14">
    <location>
        <begin position="99"/>
        <end position="118"/>
    </location>
</feature>
<dbReference type="Gene3D" id="2.60.40.420">
    <property type="entry name" value="Cupredoxins - blue copper proteins"/>
    <property type="match status" value="3"/>
</dbReference>
<feature type="binding site" description="type 1 copper site" evidence="12">
    <location>
        <position position="884"/>
    </location>
    <ligand>
        <name>Cu cation</name>
        <dbReference type="ChEBI" id="CHEBI:23378"/>
        <label>1</label>
    </ligand>
</feature>
<keyword evidence="10 12" id="KW-0186">Copper</keyword>
<dbReference type="InterPro" id="IPR001287">
    <property type="entry name" value="NO2-reductase_Cu"/>
</dbReference>
<evidence type="ECO:0000256" key="11">
    <source>
        <dbReference type="ARBA" id="ARBA00049340"/>
    </source>
</evidence>
<dbReference type="EC" id="1.7.2.1" evidence="5"/>
<dbReference type="Pfam" id="PF13473">
    <property type="entry name" value="Cupredoxin_1"/>
    <property type="match status" value="1"/>
</dbReference>
<feature type="binding site" description="type 1 copper site" evidence="12">
    <location>
        <position position="743"/>
    </location>
    <ligand>
        <name>Cu cation</name>
        <dbReference type="ChEBI" id="CHEBI:23378"/>
        <label>1</label>
    </ligand>
</feature>
<comment type="caution">
    <text evidence="17">The sequence shown here is derived from an EMBL/GenBank/DDBJ whole genome shotgun (WGS) entry which is preliminary data.</text>
</comment>
<comment type="similarity">
    <text evidence="3">Belongs to the multicopper oxidase family.</text>
</comment>
<evidence type="ECO:0000256" key="2">
    <source>
        <dbReference type="ARBA" id="ARBA00001973"/>
    </source>
</evidence>
<keyword evidence="14" id="KW-0472">Membrane</keyword>
<dbReference type="CDD" id="cd04208">
    <property type="entry name" value="CuRO_2_CuNIR"/>
    <property type="match status" value="1"/>
</dbReference>
<dbReference type="Pfam" id="PF07732">
    <property type="entry name" value="Cu-oxidase_3"/>
    <property type="match status" value="1"/>
</dbReference>
<dbReference type="GO" id="GO:0050421">
    <property type="term" value="F:nitrite reductase (NO-forming) activity"/>
    <property type="evidence" value="ECO:0007669"/>
    <property type="project" value="UniProtKB-EC"/>
</dbReference>
<dbReference type="SUPFAM" id="SSF49503">
    <property type="entry name" value="Cupredoxins"/>
    <property type="match status" value="3"/>
</dbReference>
<dbReference type="GO" id="GO:0005507">
    <property type="term" value="F:copper ion binding"/>
    <property type="evidence" value="ECO:0007669"/>
    <property type="project" value="InterPro"/>
</dbReference>
<dbReference type="Proteomes" id="UP000321798">
    <property type="component" value="Unassembled WGS sequence"/>
</dbReference>
<feature type="transmembrane region" description="Helical" evidence="14">
    <location>
        <begin position="12"/>
        <end position="29"/>
    </location>
</feature>
<comment type="catalytic activity">
    <reaction evidence="11">
        <text>nitric oxide + Fe(III)-[cytochrome c] + H2O = Fe(II)-[cytochrome c] + nitrite + 2 H(+)</text>
        <dbReference type="Rhea" id="RHEA:15233"/>
        <dbReference type="Rhea" id="RHEA-COMP:10350"/>
        <dbReference type="Rhea" id="RHEA-COMP:14399"/>
        <dbReference type="ChEBI" id="CHEBI:15377"/>
        <dbReference type="ChEBI" id="CHEBI:15378"/>
        <dbReference type="ChEBI" id="CHEBI:16301"/>
        <dbReference type="ChEBI" id="CHEBI:16480"/>
        <dbReference type="ChEBI" id="CHEBI:29033"/>
        <dbReference type="ChEBI" id="CHEBI:29034"/>
        <dbReference type="EC" id="1.7.2.1"/>
    </reaction>
</comment>
<dbReference type="PANTHER" id="PTHR11709:SF394">
    <property type="entry name" value="FI03373P-RELATED"/>
    <property type="match status" value="1"/>
</dbReference>
<comment type="subunit">
    <text evidence="4">Homotrimer.</text>
</comment>
<evidence type="ECO:0000256" key="3">
    <source>
        <dbReference type="ARBA" id="ARBA00010609"/>
    </source>
</evidence>
<dbReference type="PANTHER" id="PTHR11709">
    <property type="entry name" value="MULTI-COPPER OXIDASE"/>
    <property type="match status" value="1"/>
</dbReference>
<feature type="compositionally biased region" description="Basic and acidic residues" evidence="13">
    <location>
        <begin position="577"/>
        <end position="586"/>
    </location>
</feature>
<feature type="compositionally biased region" description="Low complexity" evidence="13">
    <location>
        <begin position="587"/>
        <end position="602"/>
    </location>
</feature>
<evidence type="ECO:0000256" key="7">
    <source>
        <dbReference type="ARBA" id="ARBA00022723"/>
    </source>
</evidence>
<dbReference type="InterPro" id="IPR011707">
    <property type="entry name" value="Cu-oxidase-like_N"/>
</dbReference>
<feature type="transmembrane region" description="Helical" evidence="14">
    <location>
        <begin position="421"/>
        <end position="439"/>
    </location>
</feature>
<comment type="cofactor">
    <cofactor evidence="1 12">
        <name>Cu(+)</name>
        <dbReference type="ChEBI" id="CHEBI:49552"/>
    </cofactor>
</comment>
<dbReference type="CDD" id="cd00920">
    <property type="entry name" value="Cupredoxin"/>
    <property type="match status" value="1"/>
</dbReference>
<protein>
    <recommendedName>
        <fullName evidence="6">Copper-containing nitrite reductase</fullName>
        <ecNumber evidence="5">1.7.2.1</ecNumber>
    </recommendedName>
</protein>
<dbReference type="AlphaFoldDB" id="A0A512PAW2"/>
<feature type="domain" description="Plastocyanin-like" evidence="15">
    <location>
        <begin position="643"/>
        <end position="752"/>
    </location>
</feature>
<evidence type="ECO:0000256" key="5">
    <source>
        <dbReference type="ARBA" id="ARBA00011882"/>
    </source>
</evidence>
<keyword evidence="14" id="KW-1133">Transmembrane helix</keyword>
<evidence type="ECO:0000256" key="10">
    <source>
        <dbReference type="ARBA" id="ARBA00023008"/>
    </source>
</evidence>
<sequence>MTRATWHLRAHVPVAAWLLAAVVATLLHRQVAASGWLMVHLLLLGAASTAILVWSQHFADTLLRRPAPGGRRLQVVRLTAHTLGALLVVVGVLSVRWSLTVLGGALVAVAALSQVMVIRRQSRGALPSQFGPLVRYYVAAGAVLPLGVAAGVLLARGTAGDELHGRIYVAHLTFTLLGWVGLTVLGTLLVLWPTVLHARIEPQDATAGTRALPLVLLGLGVVAVAAATGWRALVGVGAAVVAAAVVLVVLMMVRQARTAPPRTYAGWSVAAATAWFLVDVVAFGAVVVLAPSWAAAAEDVRVLVAPFAVGFVAQVLLGSLSYLMPVVLGGGPAVARRTAAELDRGALVRVLLVNGALVLFVAPVPSAVRVLVSVVGLGALAAFLVLAARAVAAARPHADASPSRAGGVAVDEPVLPSRAGAAALAVAVLALAVVGGVAVDPAAAGLALAAGSAPDAGTAAATGLTTTVTVEAGDMRFTPDSVEVPAGNRLVVEVTNTDSTVHDLVLASGATSGRLAPGASSRVDVGVVTGDLEGWCSVAGHRLMGMTLTVVAVDAGGTATSDAATDDTTTDQATTHDGMDMPDRDPAAAPTTAPTVAPTAASAAADIDMSAAPAPGFQAHDATLEPAEHDGDGPTTHRITLTVQEVEREVAPGITQRLWTFGGQAPGPVLRGAVGDTFVITLVNDGSIGHSIDFHAGALAPDDVMRTIAPGERLTYTFTATRSGIWMYHCSTMPMSAHIANGMAGAVVIDPPGLPQVDREYLLVQSEYYLGPQGGEVDTTRLATQVPDLVTFNGYAWQYRHEPLVATTGERVRIWVLDAGPNRPSAFHVVGGQFDTVYREGDWVLRDGGSTGTGGSQVLALQPAEGGFVELTFPEAGTYSVVSHIMGDAEKGAAGSLVVTDPTG</sequence>
<feature type="transmembrane region" description="Helical" evidence="14">
    <location>
        <begin position="265"/>
        <end position="290"/>
    </location>
</feature>
<evidence type="ECO:0000313" key="17">
    <source>
        <dbReference type="EMBL" id="GEP68351.1"/>
    </source>
</evidence>
<evidence type="ECO:0000256" key="9">
    <source>
        <dbReference type="ARBA" id="ARBA00023002"/>
    </source>
</evidence>
<feature type="binding site" description="type 1 copper site" evidence="12">
    <location>
        <position position="695"/>
    </location>
    <ligand>
        <name>Cu cation</name>
        <dbReference type="ChEBI" id="CHEBI:23378"/>
        <label>1</label>
    </ligand>
</feature>
<proteinExistence type="inferred from homology"/>
<organism evidence="17 18">
    <name type="scientific">Cellulomonas soli</name>
    <dbReference type="NCBI Taxonomy" id="931535"/>
    <lineage>
        <taxon>Bacteria</taxon>
        <taxon>Bacillati</taxon>
        <taxon>Actinomycetota</taxon>
        <taxon>Actinomycetes</taxon>
        <taxon>Micrococcales</taxon>
        <taxon>Cellulomonadaceae</taxon>
        <taxon>Cellulomonas</taxon>
    </lineage>
</organism>
<evidence type="ECO:0000256" key="6">
    <source>
        <dbReference type="ARBA" id="ARBA00017290"/>
    </source>
</evidence>
<feature type="transmembrane region" description="Helical" evidence="14">
    <location>
        <begin position="211"/>
        <end position="230"/>
    </location>
</feature>
<evidence type="ECO:0000259" key="16">
    <source>
        <dbReference type="Pfam" id="PF13473"/>
    </source>
</evidence>
<keyword evidence="7 12" id="KW-0479">Metal-binding</keyword>
<dbReference type="OrthoDB" id="345021at2"/>
<feature type="binding site" description="type 1 copper site" evidence="12">
    <location>
        <position position="729"/>
    </location>
    <ligand>
        <name>Cu cation</name>
        <dbReference type="ChEBI" id="CHEBI:23378"/>
        <label>1</label>
    </ligand>
</feature>
<feature type="transmembrane region" description="Helical" evidence="14">
    <location>
        <begin position="134"/>
        <end position="155"/>
    </location>
</feature>
<feature type="binding site" description="type 1 copper site" evidence="12">
    <location>
        <position position="738"/>
    </location>
    <ligand>
        <name>Cu cation</name>
        <dbReference type="ChEBI" id="CHEBI:23378"/>
        <label>1</label>
    </ligand>
</feature>
<dbReference type="RefSeq" id="WP_146952117.1">
    <property type="nucleotide sequence ID" value="NZ_BAABBJ010000009.1"/>
</dbReference>
<feature type="binding site" description="type 1 copper site" evidence="12">
    <location>
        <position position="730"/>
    </location>
    <ligand>
        <name>Cu cation</name>
        <dbReference type="ChEBI" id="CHEBI:23378"/>
        <label>1</label>
    </ligand>
</feature>
<keyword evidence="9" id="KW-0560">Oxidoreductase</keyword>
<dbReference type="InterPro" id="IPR028096">
    <property type="entry name" value="EfeO_Cupredoxin"/>
</dbReference>
<feature type="transmembrane region" description="Helical" evidence="14">
    <location>
        <begin position="75"/>
        <end position="93"/>
    </location>
</feature>
<accession>A0A512PAW2</accession>
<dbReference type="InterPro" id="IPR045087">
    <property type="entry name" value="Cu-oxidase_fam"/>
</dbReference>
<evidence type="ECO:0000259" key="15">
    <source>
        <dbReference type="Pfam" id="PF07732"/>
    </source>
</evidence>
<dbReference type="EMBL" id="BKAL01000003">
    <property type="protein sequence ID" value="GEP68351.1"/>
    <property type="molecule type" value="Genomic_DNA"/>
</dbReference>
<feature type="transmembrane region" description="Helical" evidence="14">
    <location>
        <begin position="302"/>
        <end position="325"/>
    </location>
</feature>
<evidence type="ECO:0000256" key="13">
    <source>
        <dbReference type="SAM" id="MobiDB-lite"/>
    </source>
</evidence>
<name>A0A512PAW2_9CELL</name>
<feature type="transmembrane region" description="Helical" evidence="14">
    <location>
        <begin position="236"/>
        <end position="253"/>
    </location>
</feature>
<dbReference type="InterPro" id="IPR008972">
    <property type="entry name" value="Cupredoxin"/>
</dbReference>
<comment type="cofactor">
    <cofactor evidence="2 12">
        <name>Cu(2+)</name>
        <dbReference type="ChEBI" id="CHEBI:29036"/>
    </cofactor>
</comment>
<feature type="transmembrane region" description="Helical" evidence="14">
    <location>
        <begin position="167"/>
        <end position="191"/>
    </location>
</feature>
<gene>
    <name evidence="17" type="ORF">CSO01_10660</name>
</gene>
<feature type="region of interest" description="Disordered" evidence="13">
    <location>
        <begin position="559"/>
        <end position="602"/>
    </location>
</feature>
<evidence type="ECO:0000256" key="12">
    <source>
        <dbReference type="PIRSR" id="PIRSR601287-1"/>
    </source>
</evidence>
<feature type="binding site" description="type 1 copper site" evidence="12">
    <location>
        <position position="690"/>
    </location>
    <ligand>
        <name>Cu cation</name>
        <dbReference type="ChEBI" id="CHEBI:23378"/>
        <label>1</label>
    </ligand>
</feature>
<keyword evidence="14" id="KW-0812">Transmembrane</keyword>
<evidence type="ECO:0000256" key="8">
    <source>
        <dbReference type="ARBA" id="ARBA00022737"/>
    </source>
</evidence>
<reference evidence="17 18" key="1">
    <citation type="submission" date="2019-07" db="EMBL/GenBank/DDBJ databases">
        <title>Whole genome shotgun sequence of Cellulomonas soli NBRC 109434.</title>
        <authorList>
            <person name="Hosoyama A."/>
            <person name="Uohara A."/>
            <person name="Ohji S."/>
            <person name="Ichikawa N."/>
        </authorList>
    </citation>
    <scope>NUCLEOTIDE SEQUENCE [LARGE SCALE GENOMIC DNA]</scope>
    <source>
        <strain evidence="17 18">NBRC 109434</strain>
    </source>
</reference>
<feature type="transmembrane region" description="Helical" evidence="14">
    <location>
        <begin position="35"/>
        <end position="54"/>
    </location>
</feature>
<evidence type="ECO:0000256" key="4">
    <source>
        <dbReference type="ARBA" id="ARBA00011233"/>
    </source>
</evidence>